<dbReference type="InterPro" id="IPR022742">
    <property type="entry name" value="Hydrolase_4"/>
</dbReference>
<gene>
    <name evidence="2" type="ORF">FB458_1803</name>
</gene>
<dbReference type="OrthoDB" id="5422338at2"/>
<dbReference type="InterPro" id="IPR050471">
    <property type="entry name" value="AB_hydrolase"/>
</dbReference>
<evidence type="ECO:0000313" key="3">
    <source>
        <dbReference type="Proteomes" id="UP000317893"/>
    </source>
</evidence>
<dbReference type="AlphaFoldDB" id="A0A542E021"/>
<dbReference type="PANTHER" id="PTHR43433:SF1">
    <property type="entry name" value="BLL5160 PROTEIN"/>
    <property type="match status" value="1"/>
</dbReference>
<dbReference type="RefSeq" id="WP_141848193.1">
    <property type="nucleotide sequence ID" value="NZ_BAAAPR010000004.1"/>
</dbReference>
<dbReference type="PRINTS" id="PR00111">
    <property type="entry name" value="ABHYDROLASE"/>
</dbReference>
<evidence type="ECO:0000313" key="2">
    <source>
        <dbReference type="EMBL" id="TQJ08711.1"/>
    </source>
</evidence>
<dbReference type="Gene3D" id="3.40.50.1820">
    <property type="entry name" value="alpha/beta hydrolase"/>
    <property type="match status" value="1"/>
</dbReference>
<protein>
    <submittedName>
        <fullName evidence="2">Alpha-beta hydrolase superfamily lysophospholipase</fullName>
    </submittedName>
</protein>
<dbReference type="Pfam" id="PF12146">
    <property type="entry name" value="Hydrolase_4"/>
    <property type="match status" value="1"/>
</dbReference>
<dbReference type="InterPro" id="IPR029058">
    <property type="entry name" value="AB_hydrolase_fold"/>
</dbReference>
<dbReference type="PANTHER" id="PTHR43433">
    <property type="entry name" value="HYDROLASE, ALPHA/BETA FOLD FAMILY PROTEIN"/>
    <property type="match status" value="1"/>
</dbReference>
<proteinExistence type="predicted"/>
<sequence length="293" mass="30384">MSARELTVLADDGALLAVQVHDPADGPDDEVTTLVLAHGWTLSHRTWDPVVAGLAGRPGLRVVTWDQRGHGRSTLARGRRRPRGVSVRRLAADLRTVVDATAPEGPLVLAGHSMGGMTVMALAGRDPGLVTRRVRGVALVATSAGGLAEGTRPAQRWGARLAAHAPAVPLGRTITLQGQRALLFGEHADPGAVAATRDQVAATRLASFGGFYGALMAHDEVASLAVLADVPVTVLVGTRDRLTPERHARALVAALPHARLEVLDGAGHMLPYEATGEVTAAIADLLVPVSSGG</sequence>
<dbReference type="SUPFAM" id="SSF53474">
    <property type="entry name" value="alpha/beta-Hydrolases"/>
    <property type="match status" value="1"/>
</dbReference>
<reference evidence="2 3" key="1">
    <citation type="submission" date="2019-06" db="EMBL/GenBank/DDBJ databases">
        <title>Sequencing the genomes of 1000 actinobacteria strains.</title>
        <authorList>
            <person name="Klenk H.-P."/>
        </authorList>
    </citation>
    <scope>NUCLEOTIDE SEQUENCE [LARGE SCALE GENOMIC DNA]</scope>
    <source>
        <strain evidence="2 3">DSM 18607</strain>
    </source>
</reference>
<keyword evidence="2" id="KW-0378">Hydrolase</keyword>
<feature type="domain" description="Serine aminopeptidase S33" evidence="1">
    <location>
        <begin position="33"/>
        <end position="273"/>
    </location>
</feature>
<dbReference type="EMBL" id="VFMN01000001">
    <property type="protein sequence ID" value="TQJ08711.1"/>
    <property type="molecule type" value="Genomic_DNA"/>
</dbReference>
<dbReference type="InterPro" id="IPR000073">
    <property type="entry name" value="AB_hydrolase_1"/>
</dbReference>
<accession>A0A542E021</accession>
<keyword evidence="3" id="KW-1185">Reference proteome</keyword>
<organism evidence="2 3">
    <name type="scientific">Lapillicoccus jejuensis</name>
    <dbReference type="NCBI Taxonomy" id="402171"/>
    <lineage>
        <taxon>Bacteria</taxon>
        <taxon>Bacillati</taxon>
        <taxon>Actinomycetota</taxon>
        <taxon>Actinomycetes</taxon>
        <taxon>Micrococcales</taxon>
        <taxon>Intrasporangiaceae</taxon>
        <taxon>Lapillicoccus</taxon>
    </lineage>
</organism>
<evidence type="ECO:0000259" key="1">
    <source>
        <dbReference type="Pfam" id="PF12146"/>
    </source>
</evidence>
<dbReference type="Proteomes" id="UP000317893">
    <property type="component" value="Unassembled WGS sequence"/>
</dbReference>
<name>A0A542E021_9MICO</name>
<dbReference type="GO" id="GO:0016787">
    <property type="term" value="F:hydrolase activity"/>
    <property type="evidence" value="ECO:0007669"/>
    <property type="project" value="UniProtKB-KW"/>
</dbReference>
<comment type="caution">
    <text evidence="2">The sequence shown here is derived from an EMBL/GenBank/DDBJ whole genome shotgun (WGS) entry which is preliminary data.</text>
</comment>